<evidence type="ECO:0000313" key="2">
    <source>
        <dbReference type="EMBL" id="KKA09686.1"/>
    </source>
</evidence>
<comment type="caution">
    <text evidence="2">The sequence shown here is derived from an EMBL/GenBank/DDBJ whole genome shotgun (WGS) entry which is preliminary data.</text>
</comment>
<dbReference type="PANTHER" id="PTHR43581:SF4">
    <property type="entry name" value="ATP_GTP PHOSPHATASE"/>
    <property type="match status" value="1"/>
</dbReference>
<feature type="domain" description="ATPase AAA-type core" evidence="1">
    <location>
        <begin position="515"/>
        <end position="613"/>
    </location>
</feature>
<dbReference type="InterPro" id="IPR003959">
    <property type="entry name" value="ATPase_AAA_core"/>
</dbReference>
<sequence length="735" mass="82481">MYHDDREINADKLIETLEAQVKRFTSLHEEARLLLMLVIVARIGKPSNILYTLSQKLMEPPVLASIKLSEFSSLLHEAENLIEPGEDADFLITHLAAKAISLALGIDYRHPKLVAALVGTIQSTLSTPLFEAIPSTAELSLGLLGDYPKDSFPMSDDVSQHQWDLISIRLAAMDIRPNFIAFKNHRRPVQSTVLLDAPYPDPTRMLYGLQNMLDDQVQGRLVLIHNWTRANMADTWSRLYALIENRAQVEAVIAFSSPPTASDYCTAIIINTSPTQRETLYIDVSLSNKSLPPLDAIERMLLAGCIYNLWQGRVAHSHFEYLSSDVRRFLNSYFSAGFRPISRLCNAIERRPGNVLRAVLTKRLLLKAASGESSRRTRSDNSKLIADVLEHRGRPCCVYIIGNNGEGKSFLLTDIVYQLVEAGKRSVGLPLSHADRFPVDDGTIKHLFEYKGARRTQIAKEVSAISSAPGKVELLRECLGLVGFRSLIYLILKSELSHDRFGVPRRETLDLSDADDRRYFNRDRSSIGEYEVNFIREGHRTIPFDNLSSGEQSIIGLLIKIIASDADRPTFLIDEPEISLHVSWQQRLPRILNLLSDRLNVSFVIATHSPILIANAADDDICYVSSIGILDEIPVIERHSVETLLMDGFETYTPHNREVHEQCAKLVASLISDANTPNAAIKFETAIEKLKTFRTTIQKNGQGEDDERQASDLDLIEKTLAAIVMLREESEPRHG</sequence>
<dbReference type="CDD" id="cd00267">
    <property type="entry name" value="ABC_ATPase"/>
    <property type="match status" value="1"/>
</dbReference>
<dbReference type="OrthoDB" id="9815944at2"/>
<evidence type="ECO:0000259" key="1">
    <source>
        <dbReference type="Pfam" id="PF13304"/>
    </source>
</evidence>
<accession>A0A0F4XV24</accession>
<name>A0A0F4XV24_9PSED</name>
<dbReference type="EMBL" id="JZXC01000002">
    <property type="protein sequence ID" value="KKA09686.1"/>
    <property type="molecule type" value="Genomic_DNA"/>
</dbReference>
<dbReference type="InterPro" id="IPR051396">
    <property type="entry name" value="Bact_Antivir_Def_Nuclease"/>
</dbReference>
<dbReference type="Pfam" id="PF13304">
    <property type="entry name" value="AAA_21"/>
    <property type="match status" value="1"/>
</dbReference>
<dbReference type="SUPFAM" id="SSF52540">
    <property type="entry name" value="P-loop containing nucleoside triphosphate hydrolases"/>
    <property type="match status" value="1"/>
</dbReference>
<dbReference type="PANTHER" id="PTHR43581">
    <property type="entry name" value="ATP/GTP PHOSPHATASE"/>
    <property type="match status" value="1"/>
</dbReference>
<dbReference type="InterPro" id="IPR027417">
    <property type="entry name" value="P-loop_NTPase"/>
</dbReference>
<dbReference type="Proteomes" id="UP000033662">
    <property type="component" value="Unassembled WGS sequence"/>
</dbReference>
<protein>
    <recommendedName>
        <fullName evidence="1">ATPase AAA-type core domain-containing protein</fullName>
    </recommendedName>
</protein>
<dbReference type="Gene3D" id="3.40.50.300">
    <property type="entry name" value="P-loop containing nucleotide triphosphate hydrolases"/>
    <property type="match status" value="1"/>
</dbReference>
<organism evidence="2 3">
    <name type="scientific">Pseudomonas kilonensis</name>
    <dbReference type="NCBI Taxonomy" id="132476"/>
    <lineage>
        <taxon>Bacteria</taxon>
        <taxon>Pseudomonadati</taxon>
        <taxon>Pseudomonadota</taxon>
        <taxon>Gammaproteobacteria</taxon>
        <taxon>Pseudomonadales</taxon>
        <taxon>Pseudomonadaceae</taxon>
        <taxon>Pseudomonas</taxon>
    </lineage>
</organism>
<evidence type="ECO:0000313" key="3">
    <source>
        <dbReference type="Proteomes" id="UP000033662"/>
    </source>
</evidence>
<dbReference type="GO" id="GO:0005524">
    <property type="term" value="F:ATP binding"/>
    <property type="evidence" value="ECO:0007669"/>
    <property type="project" value="InterPro"/>
</dbReference>
<dbReference type="GO" id="GO:0016887">
    <property type="term" value="F:ATP hydrolysis activity"/>
    <property type="evidence" value="ECO:0007669"/>
    <property type="project" value="InterPro"/>
</dbReference>
<proteinExistence type="predicted"/>
<reference evidence="2 3" key="1">
    <citation type="submission" date="2015-03" db="EMBL/GenBank/DDBJ databases">
        <title>Pseudomonas fluorescens 1855-344 Genome sequencing and assembly.</title>
        <authorList>
            <person name="Eng W.W.H."/>
            <person name="Gan H.M."/>
            <person name="Savka M.A."/>
        </authorList>
    </citation>
    <scope>NUCLEOTIDE SEQUENCE [LARGE SCALE GENOMIC DNA]</scope>
    <source>
        <strain evidence="2 3">1855-344</strain>
    </source>
</reference>
<gene>
    <name evidence="2" type="ORF">VP02_03980</name>
</gene>
<dbReference type="PATRIC" id="fig|132476.4.peg.2443"/>
<dbReference type="AlphaFoldDB" id="A0A0F4XV24"/>